<dbReference type="InterPro" id="IPR044135">
    <property type="entry name" value="Met-tRNA-FMT_C"/>
</dbReference>
<dbReference type="PANTHER" id="PTHR11138">
    <property type="entry name" value="METHIONYL-TRNA FORMYLTRANSFERASE"/>
    <property type="match status" value="1"/>
</dbReference>
<dbReference type="PANTHER" id="PTHR11138:SF5">
    <property type="entry name" value="METHIONYL-TRNA FORMYLTRANSFERASE, MITOCHONDRIAL"/>
    <property type="match status" value="1"/>
</dbReference>
<dbReference type="InterPro" id="IPR002376">
    <property type="entry name" value="Formyl_transf_N"/>
</dbReference>
<keyword evidence="4 5" id="KW-0648">Protein biosynthesis</keyword>
<feature type="domain" description="Formyl transferase C-terminal" evidence="7">
    <location>
        <begin position="206"/>
        <end position="304"/>
    </location>
</feature>
<dbReference type="Pfam" id="PF02911">
    <property type="entry name" value="Formyl_trans_C"/>
    <property type="match status" value="1"/>
</dbReference>
<dbReference type="Pfam" id="PF00551">
    <property type="entry name" value="Formyl_trans_N"/>
    <property type="match status" value="1"/>
</dbReference>
<feature type="domain" description="Formyl transferase N-terminal" evidence="6">
    <location>
        <begin position="5"/>
        <end position="182"/>
    </location>
</feature>
<keyword evidence="9" id="KW-1185">Reference proteome</keyword>
<dbReference type="AlphaFoldDB" id="A0A0L6TVW4"/>
<dbReference type="InterPro" id="IPR005794">
    <property type="entry name" value="Fmt"/>
</dbReference>
<dbReference type="SUPFAM" id="SSF53328">
    <property type="entry name" value="Formyltransferase"/>
    <property type="match status" value="1"/>
</dbReference>
<dbReference type="InterPro" id="IPR011034">
    <property type="entry name" value="Formyl_transferase-like_C_sf"/>
</dbReference>
<dbReference type="PATRIC" id="fig|52689.4.peg.3688"/>
<protein>
    <recommendedName>
        <fullName evidence="2 5">Methionyl-tRNA formyltransferase</fullName>
        <ecNumber evidence="2 5">2.1.2.9</ecNumber>
    </recommendedName>
</protein>
<dbReference type="InterPro" id="IPR005793">
    <property type="entry name" value="Formyl_trans_C"/>
</dbReference>
<name>A0A0L6TVW4_9FIRM</name>
<dbReference type="CDD" id="cd08646">
    <property type="entry name" value="FMT_core_Met-tRNA-FMT_N"/>
    <property type="match status" value="1"/>
</dbReference>
<dbReference type="CDD" id="cd08704">
    <property type="entry name" value="Met_tRNA_FMT_C"/>
    <property type="match status" value="1"/>
</dbReference>
<dbReference type="RefSeq" id="WP_050741954.1">
    <property type="nucleotide sequence ID" value="NZ_LGYO01000075.1"/>
</dbReference>
<evidence type="ECO:0000259" key="6">
    <source>
        <dbReference type="Pfam" id="PF00551"/>
    </source>
</evidence>
<evidence type="ECO:0000256" key="4">
    <source>
        <dbReference type="ARBA" id="ARBA00022917"/>
    </source>
</evidence>
<dbReference type="NCBIfam" id="TIGR00460">
    <property type="entry name" value="fmt"/>
    <property type="match status" value="1"/>
</dbReference>
<feature type="binding site" evidence="5">
    <location>
        <begin position="112"/>
        <end position="115"/>
    </location>
    <ligand>
        <name>(6S)-5,6,7,8-tetrahydrofolate</name>
        <dbReference type="ChEBI" id="CHEBI:57453"/>
    </ligand>
</feature>
<dbReference type="GO" id="GO:0004479">
    <property type="term" value="F:methionyl-tRNA formyltransferase activity"/>
    <property type="evidence" value="ECO:0007669"/>
    <property type="project" value="UniProtKB-UniRule"/>
</dbReference>
<comment type="function">
    <text evidence="5">Attaches a formyl group to the free amino group of methionyl-tRNA(fMet). The formyl group appears to play a dual role in the initiator identity of N-formylmethionyl-tRNA by promoting its recognition by IF2 and preventing the misappropriation of this tRNA by the elongation apparatus.</text>
</comment>
<dbReference type="EC" id="2.1.2.9" evidence="2 5"/>
<comment type="caution">
    <text evidence="8">The sequence shown here is derived from an EMBL/GenBank/DDBJ whole genome shotgun (WGS) entry which is preliminary data.</text>
</comment>
<evidence type="ECO:0000256" key="5">
    <source>
        <dbReference type="HAMAP-Rule" id="MF_00182"/>
    </source>
</evidence>
<evidence type="ECO:0000313" key="8">
    <source>
        <dbReference type="EMBL" id="KNZ40217.1"/>
    </source>
</evidence>
<dbReference type="EMBL" id="LGYO01000075">
    <property type="protein sequence ID" value="KNZ40217.1"/>
    <property type="molecule type" value="Genomic_DNA"/>
</dbReference>
<dbReference type="OrthoDB" id="9802815at2"/>
<dbReference type="InterPro" id="IPR041711">
    <property type="entry name" value="Met-tRNA-FMT_N"/>
</dbReference>
<keyword evidence="3 5" id="KW-0808">Transferase</keyword>
<comment type="similarity">
    <text evidence="1 5">Belongs to the Fmt family.</text>
</comment>
<proteinExistence type="inferred from homology"/>
<comment type="catalytic activity">
    <reaction evidence="5">
        <text>L-methionyl-tRNA(fMet) + (6R)-10-formyltetrahydrofolate = N-formyl-L-methionyl-tRNA(fMet) + (6S)-5,6,7,8-tetrahydrofolate + H(+)</text>
        <dbReference type="Rhea" id="RHEA:24380"/>
        <dbReference type="Rhea" id="RHEA-COMP:9952"/>
        <dbReference type="Rhea" id="RHEA-COMP:9953"/>
        <dbReference type="ChEBI" id="CHEBI:15378"/>
        <dbReference type="ChEBI" id="CHEBI:57453"/>
        <dbReference type="ChEBI" id="CHEBI:78530"/>
        <dbReference type="ChEBI" id="CHEBI:78844"/>
        <dbReference type="ChEBI" id="CHEBI:195366"/>
        <dbReference type="EC" id="2.1.2.9"/>
    </reaction>
</comment>
<evidence type="ECO:0000259" key="7">
    <source>
        <dbReference type="Pfam" id="PF02911"/>
    </source>
</evidence>
<sequence length="313" mass="34282">MKKLRIVFMGTTNFGVPALEKLVESGHDVVAVIAQPDRPNKRGKKIAVLPLKEKALGLGIKVLQPEKIKDPAFIEQLKPYQADVFIVAAYGQMLSEEILYMPTYGSLNIHGSLLPKYRGAAPIQRAIIDGEAKAGVTIMQMSSGMDTGDMLAMADLDITPETTFGILHEDLARLGADLLIESLEGIITGKREPVPQNDNEATYAQKILKDTGHIRWDLSSHEILALINGMDPQPGAYFIYKDEKIKCFKPEIIQWAGNEQPGTLVVADAHEGLIVKTGDAAISIGEIQAPGKKRMETRVYLRGHAFETGQVLN</sequence>
<organism evidence="8 9">
    <name type="scientific">Acetobacterium bakii</name>
    <dbReference type="NCBI Taxonomy" id="52689"/>
    <lineage>
        <taxon>Bacteria</taxon>
        <taxon>Bacillati</taxon>
        <taxon>Bacillota</taxon>
        <taxon>Clostridia</taxon>
        <taxon>Eubacteriales</taxon>
        <taxon>Eubacteriaceae</taxon>
        <taxon>Acetobacterium</taxon>
    </lineage>
</organism>
<reference evidence="9" key="1">
    <citation type="submission" date="2015-07" db="EMBL/GenBank/DDBJ databases">
        <title>Draft genome sequence of Acetobacterium bakii DSM 8293, a potential psychrophilic chemical producer through syngas fermentation.</title>
        <authorList>
            <person name="Song Y."/>
            <person name="Hwang S."/>
            <person name="Cho B.-K."/>
        </authorList>
    </citation>
    <scope>NUCLEOTIDE SEQUENCE [LARGE SCALE GENOMIC DNA]</scope>
    <source>
        <strain evidence="9">DSM 8239</strain>
    </source>
</reference>
<evidence type="ECO:0000256" key="2">
    <source>
        <dbReference type="ARBA" id="ARBA00012261"/>
    </source>
</evidence>
<dbReference type="GO" id="GO:0005829">
    <property type="term" value="C:cytosol"/>
    <property type="evidence" value="ECO:0007669"/>
    <property type="project" value="TreeGrafter"/>
</dbReference>
<dbReference type="STRING" id="52689.AKG39_18845"/>
<evidence type="ECO:0000313" key="9">
    <source>
        <dbReference type="Proteomes" id="UP000036873"/>
    </source>
</evidence>
<evidence type="ECO:0000256" key="1">
    <source>
        <dbReference type="ARBA" id="ARBA00010699"/>
    </source>
</evidence>
<dbReference type="Proteomes" id="UP000036873">
    <property type="component" value="Unassembled WGS sequence"/>
</dbReference>
<dbReference type="HAMAP" id="MF_00182">
    <property type="entry name" value="Formyl_trans"/>
    <property type="match status" value="1"/>
</dbReference>
<accession>A0A0L6TVW4</accession>
<dbReference type="Gene3D" id="3.40.50.12230">
    <property type="match status" value="1"/>
</dbReference>
<gene>
    <name evidence="5" type="primary">fmt</name>
    <name evidence="8" type="ORF">AKG39_18845</name>
</gene>
<dbReference type="SUPFAM" id="SSF50486">
    <property type="entry name" value="FMT C-terminal domain-like"/>
    <property type="match status" value="1"/>
</dbReference>
<evidence type="ECO:0000256" key="3">
    <source>
        <dbReference type="ARBA" id="ARBA00022679"/>
    </source>
</evidence>
<dbReference type="InterPro" id="IPR036477">
    <property type="entry name" value="Formyl_transf_N_sf"/>
</dbReference>